<reference evidence="3" key="1">
    <citation type="submission" date="2016-10" db="EMBL/GenBank/DDBJ databases">
        <authorList>
            <person name="Varghese N."/>
            <person name="Submissions S."/>
        </authorList>
    </citation>
    <scope>NUCLEOTIDE SEQUENCE [LARGE SCALE GENOMIC DNA]</scope>
    <source>
        <strain evidence="3">ATCC 700379</strain>
    </source>
</reference>
<dbReference type="OrthoDB" id="7365228at2"/>
<keyword evidence="2" id="KW-0808">Transferase</keyword>
<organism evidence="2 3">
    <name type="scientific">Sporolactobacillus nakayamae</name>
    <dbReference type="NCBI Taxonomy" id="269670"/>
    <lineage>
        <taxon>Bacteria</taxon>
        <taxon>Bacillati</taxon>
        <taxon>Bacillota</taxon>
        <taxon>Bacilli</taxon>
        <taxon>Bacillales</taxon>
        <taxon>Sporolactobacillaceae</taxon>
        <taxon>Sporolactobacillus</taxon>
    </lineage>
</organism>
<dbReference type="CDD" id="cd04301">
    <property type="entry name" value="NAT_SF"/>
    <property type="match status" value="1"/>
</dbReference>
<evidence type="ECO:0000313" key="3">
    <source>
        <dbReference type="Proteomes" id="UP000198752"/>
    </source>
</evidence>
<dbReference type="RefSeq" id="WP_093669304.1">
    <property type="nucleotide sequence ID" value="NZ_FOOY01000003.1"/>
</dbReference>
<dbReference type="STRING" id="269670.SAMN02982927_00275"/>
<name>A0A1I2NAF0_9BACL</name>
<dbReference type="PROSITE" id="PS51186">
    <property type="entry name" value="GNAT"/>
    <property type="match status" value="1"/>
</dbReference>
<dbReference type="InterPro" id="IPR016181">
    <property type="entry name" value="Acyl_CoA_acyltransferase"/>
</dbReference>
<proteinExistence type="predicted"/>
<evidence type="ECO:0000313" key="2">
    <source>
        <dbReference type="EMBL" id="SFF98486.1"/>
    </source>
</evidence>
<dbReference type="EMBL" id="FOOY01000003">
    <property type="protein sequence ID" value="SFF98486.1"/>
    <property type="molecule type" value="Genomic_DNA"/>
</dbReference>
<dbReference type="Gene3D" id="3.40.630.30">
    <property type="match status" value="1"/>
</dbReference>
<keyword evidence="3" id="KW-1185">Reference proteome</keyword>
<dbReference type="Pfam" id="PF00583">
    <property type="entry name" value="Acetyltransf_1"/>
    <property type="match status" value="1"/>
</dbReference>
<feature type="domain" description="N-acetyltransferase" evidence="1">
    <location>
        <begin position="3"/>
        <end position="140"/>
    </location>
</feature>
<dbReference type="SUPFAM" id="SSF55729">
    <property type="entry name" value="Acyl-CoA N-acyltransferases (Nat)"/>
    <property type="match status" value="1"/>
</dbReference>
<accession>A0A1I2NAF0</accession>
<dbReference type="Proteomes" id="UP000198752">
    <property type="component" value="Unassembled WGS sequence"/>
</dbReference>
<evidence type="ECO:0000259" key="1">
    <source>
        <dbReference type="PROSITE" id="PS51186"/>
    </source>
</evidence>
<gene>
    <name evidence="2" type="ORF">SAMN02982927_00275</name>
</gene>
<dbReference type="InterPro" id="IPR000182">
    <property type="entry name" value="GNAT_dom"/>
</dbReference>
<dbReference type="GO" id="GO:0016747">
    <property type="term" value="F:acyltransferase activity, transferring groups other than amino-acyl groups"/>
    <property type="evidence" value="ECO:0007669"/>
    <property type="project" value="InterPro"/>
</dbReference>
<protein>
    <submittedName>
        <fullName evidence="2">Acetyltransferase (GNAT) family protein</fullName>
    </submittedName>
</protein>
<sequence length="159" mass="18294">MCVKIRSIEDKDQLDVQRQMELRWGERMMAIHGELIDVTILPGFLAYIDEQFAGLLTYRVMENAIEIISLDSFKINCGVGSSLIQAMLQVAKERKTSRLYLTTTNDNTHALHFYQKRGFTISALRIGAVTEARRLKPAIPVYNEDGIPIEHEIELTYRY</sequence>
<dbReference type="AlphaFoldDB" id="A0A1I2NAF0"/>